<dbReference type="InterPro" id="IPR050950">
    <property type="entry name" value="HTH-type_LysR_regulators"/>
</dbReference>
<dbReference type="GO" id="GO:0003700">
    <property type="term" value="F:DNA-binding transcription factor activity"/>
    <property type="evidence" value="ECO:0007669"/>
    <property type="project" value="InterPro"/>
</dbReference>
<dbReference type="CDD" id="cd05466">
    <property type="entry name" value="PBP2_LTTR_substrate"/>
    <property type="match status" value="1"/>
</dbReference>
<protein>
    <recommendedName>
        <fullName evidence="5">HTH lysR-type domain-containing protein</fullName>
    </recommendedName>
</protein>
<dbReference type="InterPro" id="IPR036388">
    <property type="entry name" value="WH-like_DNA-bd_sf"/>
</dbReference>
<evidence type="ECO:0000256" key="3">
    <source>
        <dbReference type="ARBA" id="ARBA00023125"/>
    </source>
</evidence>
<dbReference type="PANTHER" id="PTHR30419">
    <property type="entry name" value="HTH-TYPE TRANSCRIPTIONAL REGULATOR YBHD"/>
    <property type="match status" value="1"/>
</dbReference>
<dbReference type="PANTHER" id="PTHR30419:SF30">
    <property type="entry name" value="LYSR FAMILY TRANSCRIPTIONAL REGULATOR"/>
    <property type="match status" value="1"/>
</dbReference>
<dbReference type="FunFam" id="1.10.10.10:FF:000001">
    <property type="entry name" value="LysR family transcriptional regulator"/>
    <property type="match status" value="1"/>
</dbReference>
<evidence type="ECO:0000313" key="6">
    <source>
        <dbReference type="EMBL" id="AUM12170.1"/>
    </source>
</evidence>
<dbReference type="EMBL" id="CP022684">
    <property type="protein sequence ID" value="AUM12170.1"/>
    <property type="molecule type" value="Genomic_DNA"/>
</dbReference>
<dbReference type="AlphaFoldDB" id="A0A2K9LIU8"/>
<sequence>MINSKKIMHFVGVAKAGNFNDAARQLHISQPALSRSIQSLEQSLNVTLFDRSQRVIKLTKDGFHLLKHAHSVMQDLENFVIESKRLTQLEAGSLTVGTGPLPADHVGAQACADFLIQHPDVQLTLTVDEPANLVKKLVQGEIDILIADPRGLDSVENLHFAHLSKFPTLAVARANHPLSTKHSLTAEDITQFPLASISKAASRFFMDHLGVADSGGNRFFNYHCNSVQLMLTTLKHSDLIGILLSCNVIKELEREELCILDVPAINHRIYSDYAIITYQPRLLSLAAEAFIEICKELIASN</sequence>
<evidence type="ECO:0000256" key="1">
    <source>
        <dbReference type="ARBA" id="ARBA00009437"/>
    </source>
</evidence>
<dbReference type="InterPro" id="IPR005119">
    <property type="entry name" value="LysR_subst-bd"/>
</dbReference>
<keyword evidence="4" id="KW-0804">Transcription</keyword>
<keyword evidence="2" id="KW-0805">Transcription regulation</keyword>
<evidence type="ECO:0000256" key="2">
    <source>
        <dbReference type="ARBA" id="ARBA00023015"/>
    </source>
</evidence>
<name>A0A2K9LIU8_9GAMM</name>
<dbReference type="SUPFAM" id="SSF53850">
    <property type="entry name" value="Periplasmic binding protein-like II"/>
    <property type="match status" value="1"/>
</dbReference>
<dbReference type="GO" id="GO:0005829">
    <property type="term" value="C:cytosol"/>
    <property type="evidence" value="ECO:0007669"/>
    <property type="project" value="TreeGrafter"/>
</dbReference>
<evidence type="ECO:0000259" key="5">
    <source>
        <dbReference type="PROSITE" id="PS50931"/>
    </source>
</evidence>
<dbReference type="InterPro" id="IPR000847">
    <property type="entry name" value="LysR_HTH_N"/>
</dbReference>
<accession>A0A2K9LIU8</accession>
<dbReference type="KEGG" id="kak:Kalk_06995"/>
<dbReference type="Gene3D" id="1.10.10.10">
    <property type="entry name" value="Winged helix-like DNA-binding domain superfamily/Winged helix DNA-binding domain"/>
    <property type="match status" value="1"/>
</dbReference>
<dbReference type="OrthoDB" id="8437302at2"/>
<keyword evidence="3" id="KW-0238">DNA-binding</keyword>
<evidence type="ECO:0000256" key="4">
    <source>
        <dbReference type="ARBA" id="ARBA00023163"/>
    </source>
</evidence>
<evidence type="ECO:0000313" key="7">
    <source>
        <dbReference type="Proteomes" id="UP000235116"/>
    </source>
</evidence>
<dbReference type="InterPro" id="IPR036390">
    <property type="entry name" value="WH_DNA-bd_sf"/>
</dbReference>
<dbReference type="RefSeq" id="WP_101893506.1">
    <property type="nucleotide sequence ID" value="NZ_CP022684.1"/>
</dbReference>
<dbReference type="Gene3D" id="3.40.190.290">
    <property type="match status" value="1"/>
</dbReference>
<comment type="similarity">
    <text evidence="1">Belongs to the LysR transcriptional regulatory family.</text>
</comment>
<organism evidence="6 7">
    <name type="scientific">Ketobacter alkanivorans</name>
    <dbReference type="NCBI Taxonomy" id="1917421"/>
    <lineage>
        <taxon>Bacteria</taxon>
        <taxon>Pseudomonadati</taxon>
        <taxon>Pseudomonadota</taxon>
        <taxon>Gammaproteobacteria</taxon>
        <taxon>Pseudomonadales</taxon>
        <taxon>Ketobacteraceae</taxon>
        <taxon>Ketobacter</taxon>
    </lineage>
</organism>
<dbReference type="Pfam" id="PF03466">
    <property type="entry name" value="LysR_substrate"/>
    <property type="match status" value="1"/>
</dbReference>
<feature type="domain" description="HTH lysR-type" evidence="5">
    <location>
        <begin position="2"/>
        <end position="59"/>
    </location>
</feature>
<keyword evidence="7" id="KW-1185">Reference proteome</keyword>
<dbReference type="Proteomes" id="UP000235116">
    <property type="component" value="Chromosome"/>
</dbReference>
<dbReference type="Pfam" id="PF00126">
    <property type="entry name" value="HTH_1"/>
    <property type="match status" value="1"/>
</dbReference>
<gene>
    <name evidence="6" type="ORF">Kalk_06995</name>
</gene>
<dbReference type="SUPFAM" id="SSF46785">
    <property type="entry name" value="Winged helix' DNA-binding domain"/>
    <property type="match status" value="1"/>
</dbReference>
<dbReference type="PRINTS" id="PR00039">
    <property type="entry name" value="HTHLYSR"/>
</dbReference>
<dbReference type="GO" id="GO:0003677">
    <property type="term" value="F:DNA binding"/>
    <property type="evidence" value="ECO:0007669"/>
    <property type="project" value="UniProtKB-KW"/>
</dbReference>
<reference evidence="7" key="1">
    <citation type="submission" date="2017-08" db="EMBL/GenBank/DDBJ databases">
        <title>Direct submision.</title>
        <authorList>
            <person name="Kim S.-J."/>
            <person name="Rhee S.-K."/>
        </authorList>
    </citation>
    <scope>NUCLEOTIDE SEQUENCE [LARGE SCALE GENOMIC DNA]</scope>
    <source>
        <strain evidence="7">GI5</strain>
    </source>
</reference>
<proteinExistence type="inferred from homology"/>
<dbReference type="PROSITE" id="PS50931">
    <property type="entry name" value="HTH_LYSR"/>
    <property type="match status" value="1"/>
</dbReference>